<keyword evidence="3" id="KW-1185">Reference proteome</keyword>
<name>A0ABP3EK81_9ACTN</name>
<comment type="caution">
    <text evidence="2">The sequence shown here is derived from an EMBL/GenBank/DDBJ whole genome shotgun (WGS) entry which is preliminary data.</text>
</comment>
<dbReference type="EMBL" id="BAAABV010000002">
    <property type="protein sequence ID" value="GAA0266816.1"/>
    <property type="molecule type" value="Genomic_DNA"/>
</dbReference>
<feature type="transmembrane region" description="Helical" evidence="1">
    <location>
        <begin position="48"/>
        <end position="69"/>
    </location>
</feature>
<feature type="transmembrane region" description="Helical" evidence="1">
    <location>
        <begin position="20"/>
        <end position="41"/>
    </location>
</feature>
<keyword evidence="1" id="KW-0472">Membrane</keyword>
<accession>A0ABP3EK81</accession>
<protein>
    <submittedName>
        <fullName evidence="2">Uncharacterized protein</fullName>
    </submittedName>
</protein>
<evidence type="ECO:0000256" key="1">
    <source>
        <dbReference type="SAM" id="Phobius"/>
    </source>
</evidence>
<reference evidence="3" key="1">
    <citation type="journal article" date="2019" name="Int. J. Syst. Evol. Microbiol.">
        <title>The Global Catalogue of Microorganisms (GCM) 10K type strain sequencing project: providing services to taxonomists for standard genome sequencing and annotation.</title>
        <authorList>
            <consortium name="The Broad Institute Genomics Platform"/>
            <consortium name="The Broad Institute Genome Sequencing Center for Infectious Disease"/>
            <person name="Wu L."/>
            <person name="Ma J."/>
        </authorList>
    </citation>
    <scope>NUCLEOTIDE SEQUENCE [LARGE SCALE GENOMIC DNA]</scope>
    <source>
        <strain evidence="3">JCM 4505</strain>
    </source>
</reference>
<dbReference type="Proteomes" id="UP001501867">
    <property type="component" value="Unassembled WGS sequence"/>
</dbReference>
<organism evidence="2 3">
    <name type="scientific">Streptomyces polychromogenes</name>
    <dbReference type="NCBI Taxonomy" id="67342"/>
    <lineage>
        <taxon>Bacteria</taxon>
        <taxon>Bacillati</taxon>
        <taxon>Actinomycetota</taxon>
        <taxon>Actinomycetes</taxon>
        <taxon>Kitasatosporales</taxon>
        <taxon>Streptomycetaceae</taxon>
        <taxon>Streptomyces</taxon>
    </lineage>
</organism>
<keyword evidence="1" id="KW-1133">Transmembrane helix</keyword>
<sequence>MNAPVPPTTTVLRPLGTPLPIGFLGLAAAAFVVSAVQLGWIPPHERHAVALVLVAFAFPLQLLAALIGFRVRDTAFATAMALEDTRGRPVLPVGRHGSGARAVEEGAEPGVRPLL</sequence>
<proteinExistence type="predicted"/>
<evidence type="ECO:0000313" key="2">
    <source>
        <dbReference type="EMBL" id="GAA0266816.1"/>
    </source>
</evidence>
<gene>
    <name evidence="2" type="ORF">GCM10010302_00710</name>
</gene>
<evidence type="ECO:0000313" key="3">
    <source>
        <dbReference type="Proteomes" id="UP001501867"/>
    </source>
</evidence>
<keyword evidence="1" id="KW-0812">Transmembrane</keyword>